<comment type="function">
    <text evidence="6">Component of the origin recognition complex (ORC) that binds origins of replication. DNA-binding is ATP-dependent. ORC is required to assemble the pre-replication complex necessary to initiate DNA replication.</text>
</comment>
<feature type="region of interest" description="Disordered" evidence="7">
    <location>
        <begin position="37"/>
        <end position="70"/>
    </location>
</feature>
<dbReference type="Pfam" id="PF24882">
    <property type="entry name" value="WHD_ORC2"/>
    <property type="match status" value="1"/>
</dbReference>
<comment type="subunit">
    <text evidence="6">Component of the origin recognition complex (ORC).</text>
</comment>
<keyword evidence="4 6" id="KW-0235">DNA replication</keyword>
<reference evidence="10" key="1">
    <citation type="submission" date="2018-08" db="EMBL/GenBank/DDBJ databases">
        <authorList>
            <person name="Cornetti L."/>
        </authorList>
    </citation>
    <scope>NUCLEOTIDE SEQUENCE</scope>
    <source>
        <strain evidence="10">CH-H-2</strain>
    </source>
</reference>
<feature type="compositionally biased region" description="Basic and acidic residues" evidence="7">
    <location>
        <begin position="40"/>
        <end position="55"/>
    </location>
</feature>
<dbReference type="GO" id="GO:0003688">
    <property type="term" value="F:DNA replication origin binding"/>
    <property type="evidence" value="ECO:0007669"/>
    <property type="project" value="UniProtKB-UniRule"/>
</dbReference>
<evidence type="ECO:0000256" key="3">
    <source>
        <dbReference type="ARBA" id="ARBA00019080"/>
    </source>
</evidence>
<organism evidence="10">
    <name type="scientific">Megafenestra aurita</name>
    <dbReference type="NCBI Taxonomy" id="2291010"/>
    <lineage>
        <taxon>Eukaryota</taxon>
        <taxon>Metazoa</taxon>
        <taxon>Ecdysozoa</taxon>
        <taxon>Arthropoda</taxon>
        <taxon>Crustacea</taxon>
        <taxon>Branchiopoda</taxon>
        <taxon>Diplostraca</taxon>
        <taxon>Cladocera</taxon>
        <taxon>Anomopoda</taxon>
        <taxon>Daphniidae</taxon>
        <taxon>Megafenestra</taxon>
    </lineage>
</organism>
<dbReference type="InterPro" id="IPR056773">
    <property type="entry name" value="WHD_ORC2"/>
</dbReference>
<evidence type="ECO:0000313" key="10">
    <source>
        <dbReference type="EMBL" id="SVE92572.1"/>
    </source>
</evidence>
<feature type="domain" description="Origin recognition complex subunit 2 RecA-like" evidence="8">
    <location>
        <begin position="246"/>
        <end position="404"/>
    </location>
</feature>
<name>A0A4Y7NHF7_9CRUS</name>
<dbReference type="AlphaFoldDB" id="A0A4Y7NHF7"/>
<dbReference type="InterPro" id="IPR007220">
    <property type="entry name" value="ORC2"/>
</dbReference>
<comment type="similarity">
    <text evidence="2 6">Belongs to the ORC2 family.</text>
</comment>
<evidence type="ECO:0000256" key="2">
    <source>
        <dbReference type="ARBA" id="ARBA00007421"/>
    </source>
</evidence>
<protein>
    <recommendedName>
        <fullName evidence="3 6">Origin recognition complex subunit 2</fullName>
    </recommendedName>
</protein>
<evidence type="ECO:0000256" key="6">
    <source>
        <dbReference type="RuleBase" id="RU368084"/>
    </source>
</evidence>
<dbReference type="InterPro" id="IPR056772">
    <property type="entry name" value="RecA-like_ORC2"/>
</dbReference>
<evidence type="ECO:0000256" key="1">
    <source>
        <dbReference type="ARBA" id="ARBA00004123"/>
    </source>
</evidence>
<dbReference type="PANTHER" id="PTHR14052">
    <property type="entry name" value="ORIGIN RECOGNITION COMPLEX SUBUNIT 2"/>
    <property type="match status" value="1"/>
</dbReference>
<feature type="compositionally biased region" description="Acidic residues" evidence="7">
    <location>
        <begin position="159"/>
        <end position="177"/>
    </location>
</feature>
<dbReference type="EMBL" id="LR022953">
    <property type="protein sequence ID" value="SVE92572.1"/>
    <property type="molecule type" value="mRNA"/>
</dbReference>
<keyword evidence="5 6" id="KW-0539">Nucleus</keyword>
<dbReference type="GO" id="GO:0005664">
    <property type="term" value="C:nuclear origin of replication recognition complex"/>
    <property type="evidence" value="ECO:0007669"/>
    <property type="project" value="UniProtKB-UniRule"/>
</dbReference>
<accession>A0A4Y7NHF7</accession>
<proteinExistence type="evidence at transcript level"/>
<sequence>MACDEKKRVSVALPTIDESDEENIDLIEDIHRISRKKKECRTPRKKEASVEKSKTADSSARKRTPRHCAEQAREKITTLFNQGDKYGRSIYAVSENETSEDSCEAFLPIADEEIMPKGEYGALSDDENMTTKGSELFNFGWKTPKQIVKVTSQVLEGVSDAESDGSESESSSDDDEEDRKQLKRNAAKNHTMDISVNTEDYFLAQSSSVHTSDRTLNRLATPRLSQEAVDSLMENFDDYHSKEKVLLMKDYQDQFSQWMFLLGEGFNILVYGLGSKRYLLDEFRTRLLDGSNVVVVNGYFPGLTIKEIFNSLTDGILEHTGSFSGPVDQLEFIEKEFTSMKIEAYIIIHNMDGPSLQFSREQEILCRLAAVPGLHVVASTDHINTPLLWDQRKLSQSKFVYFDCTTFAPYYEEISYENSLLVHQSSTLGLASLVHVFASLTFNAKAIFILIAKRQLEHHNDSNYHGFPFHELYSECRDKMLVNSDLTLRAQLTEFKDHKLLRIRRSSDGTEVLHIPLDNNQLEEFVQKHQE</sequence>
<evidence type="ECO:0000259" key="9">
    <source>
        <dbReference type="Pfam" id="PF24882"/>
    </source>
</evidence>
<dbReference type="Pfam" id="PF04084">
    <property type="entry name" value="RecA-like_ORC2"/>
    <property type="match status" value="1"/>
</dbReference>
<dbReference type="GO" id="GO:0006260">
    <property type="term" value="P:DNA replication"/>
    <property type="evidence" value="ECO:0007669"/>
    <property type="project" value="UniProtKB-UniRule"/>
</dbReference>
<feature type="region of interest" description="Disordered" evidence="7">
    <location>
        <begin position="157"/>
        <end position="188"/>
    </location>
</feature>
<evidence type="ECO:0000256" key="4">
    <source>
        <dbReference type="ARBA" id="ARBA00022705"/>
    </source>
</evidence>
<gene>
    <name evidence="10" type="primary">EOG090X0AVI</name>
</gene>
<feature type="domain" description="Origin recognition complex subunit 2 winged-helix" evidence="9">
    <location>
        <begin position="460"/>
        <end position="520"/>
    </location>
</feature>
<evidence type="ECO:0000256" key="7">
    <source>
        <dbReference type="SAM" id="MobiDB-lite"/>
    </source>
</evidence>
<evidence type="ECO:0000259" key="8">
    <source>
        <dbReference type="Pfam" id="PF04084"/>
    </source>
</evidence>
<dbReference type="PANTHER" id="PTHR14052:SF0">
    <property type="entry name" value="ORIGIN RECOGNITION COMPLEX SUBUNIT 2"/>
    <property type="match status" value="1"/>
</dbReference>
<comment type="subcellular location">
    <subcellularLocation>
        <location evidence="1 6">Nucleus</location>
    </subcellularLocation>
</comment>
<evidence type="ECO:0000256" key="5">
    <source>
        <dbReference type="ARBA" id="ARBA00023242"/>
    </source>
</evidence>